<name>M5RK45_9BACT</name>
<dbReference type="Gene3D" id="3.30.700.10">
    <property type="entry name" value="Glycoprotein, Type 4 Pilin"/>
    <property type="match status" value="1"/>
</dbReference>
<comment type="caution">
    <text evidence="2">The sequence shown here is derived from an EMBL/GenBank/DDBJ whole genome shotgun (WGS) entry which is preliminary data.</text>
</comment>
<dbReference type="InterPro" id="IPR012902">
    <property type="entry name" value="N_methyl_site"/>
</dbReference>
<reference evidence="2 3" key="1">
    <citation type="journal article" date="2013" name="Mar. Genomics">
        <title>Expression of sulfatases in Rhodopirellula baltica and the diversity of sulfatases in the genus Rhodopirellula.</title>
        <authorList>
            <person name="Wegner C.E."/>
            <person name="Richter-Heitmann T."/>
            <person name="Klindworth A."/>
            <person name="Klockow C."/>
            <person name="Richter M."/>
            <person name="Achstetter T."/>
            <person name="Glockner F.O."/>
            <person name="Harder J."/>
        </authorList>
    </citation>
    <scope>NUCLEOTIDE SEQUENCE [LARGE SCALE GENOMIC DNA]</scope>
    <source>
        <strain evidence="2 3">SM1</strain>
    </source>
</reference>
<evidence type="ECO:0000313" key="3">
    <source>
        <dbReference type="Proteomes" id="UP000011991"/>
    </source>
</evidence>
<protein>
    <submittedName>
        <fullName evidence="2">Protein containing DUF1559</fullName>
    </submittedName>
</protein>
<proteinExistence type="predicted"/>
<keyword evidence="3" id="KW-1185">Reference proteome</keyword>
<dbReference type="InterPro" id="IPR011453">
    <property type="entry name" value="DUF1559"/>
</dbReference>
<accession>M5RK45</accession>
<dbReference type="PANTHER" id="PTHR30093:SF2">
    <property type="entry name" value="TYPE II SECRETION SYSTEM PROTEIN H"/>
    <property type="match status" value="1"/>
</dbReference>
<evidence type="ECO:0000259" key="1">
    <source>
        <dbReference type="Pfam" id="PF07596"/>
    </source>
</evidence>
<dbReference type="InterPro" id="IPR045584">
    <property type="entry name" value="Pilin-like"/>
</dbReference>
<dbReference type="SUPFAM" id="SSF54523">
    <property type="entry name" value="Pili subunits"/>
    <property type="match status" value="1"/>
</dbReference>
<organism evidence="2 3">
    <name type="scientific">Rhodopirellula maiorica SM1</name>
    <dbReference type="NCBI Taxonomy" id="1265738"/>
    <lineage>
        <taxon>Bacteria</taxon>
        <taxon>Pseudomonadati</taxon>
        <taxon>Planctomycetota</taxon>
        <taxon>Planctomycetia</taxon>
        <taxon>Pirellulales</taxon>
        <taxon>Pirellulaceae</taxon>
        <taxon>Novipirellula</taxon>
    </lineage>
</organism>
<dbReference type="EMBL" id="ANOG01000505">
    <property type="protein sequence ID" value="EMI19571.1"/>
    <property type="molecule type" value="Genomic_DNA"/>
</dbReference>
<sequence>MIKPLHRAGFTLVELLVVIAIIGVLVGLLLPAVQAAREAARRMSCSNNFKQLGLAIHNYHSAYNQLPLQMGGSAQVSGFAADARRPGTATIPKGNNRFWLSALVGLTPFLNSNPFGNRSATPI</sequence>
<feature type="domain" description="DUF1559" evidence="1">
    <location>
        <begin position="34"/>
        <end position="112"/>
    </location>
</feature>
<gene>
    <name evidence="2" type="ORF">RMSM_03497</name>
</gene>
<dbReference type="PANTHER" id="PTHR30093">
    <property type="entry name" value="GENERAL SECRETION PATHWAY PROTEIN G"/>
    <property type="match status" value="1"/>
</dbReference>
<dbReference type="Pfam" id="PF07596">
    <property type="entry name" value="SBP_bac_10"/>
    <property type="match status" value="1"/>
</dbReference>
<dbReference type="PROSITE" id="PS00409">
    <property type="entry name" value="PROKAR_NTER_METHYL"/>
    <property type="match status" value="1"/>
</dbReference>
<dbReference type="NCBIfam" id="TIGR02532">
    <property type="entry name" value="IV_pilin_GFxxxE"/>
    <property type="match status" value="1"/>
</dbReference>
<dbReference type="Proteomes" id="UP000011991">
    <property type="component" value="Unassembled WGS sequence"/>
</dbReference>
<dbReference type="PATRIC" id="fig|1265738.3.peg.3495"/>
<evidence type="ECO:0000313" key="2">
    <source>
        <dbReference type="EMBL" id="EMI19571.1"/>
    </source>
</evidence>
<dbReference type="AlphaFoldDB" id="M5RK45"/>
<dbReference type="Pfam" id="PF07963">
    <property type="entry name" value="N_methyl"/>
    <property type="match status" value="1"/>
</dbReference>